<evidence type="ECO:0000313" key="4">
    <source>
        <dbReference type="Proteomes" id="UP000256690"/>
    </source>
</evidence>
<dbReference type="InterPro" id="IPR050464">
    <property type="entry name" value="Zeta_carotene_desat/Oxidored"/>
</dbReference>
<feature type="region of interest" description="Disordered" evidence="1">
    <location>
        <begin position="259"/>
        <end position="280"/>
    </location>
</feature>
<feature type="chain" id="PRO_5017702976" description="Amine oxidase domain-containing protein" evidence="2">
    <location>
        <begin position="23"/>
        <end position="480"/>
    </location>
</feature>
<gene>
    <name evidence="3" type="ORF">DSM5745_00372</name>
</gene>
<feature type="compositionally biased region" description="Basic and acidic residues" evidence="1">
    <location>
        <begin position="259"/>
        <end position="273"/>
    </location>
</feature>
<dbReference type="Gene3D" id="3.50.50.60">
    <property type="entry name" value="FAD/NAD(P)-binding domain"/>
    <property type="match status" value="1"/>
</dbReference>
<dbReference type="AlphaFoldDB" id="A0A3D8T3D6"/>
<dbReference type="GeneID" id="38110742"/>
<reference evidence="3 4" key="1">
    <citation type="journal article" date="2018" name="IMA Fungus">
        <title>IMA Genome-F 9: Draft genome sequence of Annulohypoxylon stygium, Aspergillus mulundensis, Berkeleyomyces basicola (syn. Thielaviopsis basicola), Ceratocystis smalleyi, two Cercospora beticola strains, Coleophoma cylindrospora, Fusarium fracticaudum, Phialophora cf. hyalina, and Morchella septimelata.</title>
        <authorList>
            <person name="Wingfield B.D."/>
            <person name="Bills G.F."/>
            <person name="Dong Y."/>
            <person name="Huang W."/>
            <person name="Nel W.J."/>
            <person name="Swalarsk-Parry B.S."/>
            <person name="Vaghefi N."/>
            <person name="Wilken P.M."/>
            <person name="An Z."/>
            <person name="de Beer Z.W."/>
            <person name="De Vos L."/>
            <person name="Chen L."/>
            <person name="Duong T.A."/>
            <person name="Gao Y."/>
            <person name="Hammerbacher A."/>
            <person name="Kikkert J.R."/>
            <person name="Li Y."/>
            <person name="Li H."/>
            <person name="Li K."/>
            <person name="Li Q."/>
            <person name="Liu X."/>
            <person name="Ma X."/>
            <person name="Naidoo K."/>
            <person name="Pethybridge S.J."/>
            <person name="Sun J."/>
            <person name="Steenkamp E.T."/>
            <person name="van der Nest M.A."/>
            <person name="van Wyk S."/>
            <person name="Wingfield M.J."/>
            <person name="Xiong C."/>
            <person name="Yue Q."/>
            <person name="Zhang X."/>
        </authorList>
    </citation>
    <scope>NUCLEOTIDE SEQUENCE [LARGE SCALE GENOMIC DNA]</scope>
    <source>
        <strain evidence="3 4">DSM 5745</strain>
    </source>
</reference>
<dbReference type="InterPro" id="IPR036188">
    <property type="entry name" value="FAD/NAD-bd_sf"/>
</dbReference>
<dbReference type="Pfam" id="PF13450">
    <property type="entry name" value="NAD_binding_8"/>
    <property type="match status" value="1"/>
</dbReference>
<dbReference type="OrthoDB" id="68575at2759"/>
<name>A0A3D8T3D6_9EURO</name>
<dbReference type="Proteomes" id="UP000256690">
    <property type="component" value="Unassembled WGS sequence"/>
</dbReference>
<protein>
    <recommendedName>
        <fullName evidence="5">Amine oxidase domain-containing protein</fullName>
    </recommendedName>
</protein>
<dbReference type="RefSeq" id="XP_026608233.1">
    <property type="nucleotide sequence ID" value="XM_026742388.1"/>
</dbReference>
<dbReference type="PANTHER" id="PTHR42923:SF26">
    <property type="entry name" value="FMN REDUCTASE LOT6, PUTATIVE (AFU_ORTHOLOGUE AFUA_7G06600)-RELATED"/>
    <property type="match status" value="1"/>
</dbReference>
<evidence type="ECO:0000313" key="3">
    <source>
        <dbReference type="EMBL" id="RDW93050.1"/>
    </source>
</evidence>
<accession>A0A3D8T3D6</accession>
<evidence type="ECO:0000256" key="2">
    <source>
        <dbReference type="SAM" id="SignalP"/>
    </source>
</evidence>
<keyword evidence="4" id="KW-1185">Reference proteome</keyword>
<dbReference type="Gene3D" id="1.10.405.20">
    <property type="match status" value="1"/>
</dbReference>
<keyword evidence="2" id="KW-0732">Signal</keyword>
<comment type="caution">
    <text evidence="3">The sequence shown here is derived from an EMBL/GenBank/DDBJ whole genome shotgun (WGS) entry which is preliminary data.</text>
</comment>
<organism evidence="3 4">
    <name type="scientific">Aspergillus mulundensis</name>
    <dbReference type="NCBI Taxonomy" id="1810919"/>
    <lineage>
        <taxon>Eukaryota</taxon>
        <taxon>Fungi</taxon>
        <taxon>Dikarya</taxon>
        <taxon>Ascomycota</taxon>
        <taxon>Pezizomycotina</taxon>
        <taxon>Eurotiomycetes</taxon>
        <taxon>Eurotiomycetidae</taxon>
        <taxon>Eurotiales</taxon>
        <taxon>Aspergillaceae</taxon>
        <taxon>Aspergillus</taxon>
        <taxon>Aspergillus subgen. Nidulantes</taxon>
    </lineage>
</organism>
<dbReference type="PANTHER" id="PTHR42923">
    <property type="entry name" value="PROTOPORPHYRINOGEN OXIDASE"/>
    <property type="match status" value="1"/>
</dbReference>
<proteinExistence type="predicted"/>
<dbReference type="SUPFAM" id="SSF51905">
    <property type="entry name" value="FAD/NAD(P)-binding domain"/>
    <property type="match status" value="1"/>
</dbReference>
<feature type="signal peptide" evidence="2">
    <location>
        <begin position="1"/>
        <end position="22"/>
    </location>
</feature>
<evidence type="ECO:0000256" key="1">
    <source>
        <dbReference type="SAM" id="MobiDB-lite"/>
    </source>
</evidence>
<sequence length="480" mass="52633">MRFSTGTRVAALASVWLSFTSALPGLGHDNDDVITRDVAIIGGGASGTYAAIRLRELGRSVALIEQRDELGGHTHTYYDAAAPIDYGVWIYTNNTDMERFFAHFNIPLVAEILNGDPAYTRRYDFRTGEAVAALGGNIIDALTRYVGILLQHPYLAGGFDLPDPVPEDLLLSFGDLIEKYDLGAAVDMITQFDQGFAENILDYPSIYILKYLDLAVIQGIQFGFSRPASRANQDLYKAAEAELGEDALLGSTVARIQRQDDKGTSAHHKDTNAHHKGTSAHHIVVDTPSGKQRIIANKVIVAIPPLLENLDGFDLDDRESDIFSRFQYSSYYGSVVNVTGLPRQLQIFNKATDTPYHVADLPGTFTFNPTAVEGIHTGFFGGGAGSLPEDQARQGIIDNLLALRNAGYPVSEPEIIALRSHTPFGLHVSAEEIAGGFYRDLYGLQGYRGMYYTGAAFHAHNSAELWEFTERVLQEHVLVD</sequence>
<dbReference type="GO" id="GO:0016491">
    <property type="term" value="F:oxidoreductase activity"/>
    <property type="evidence" value="ECO:0007669"/>
    <property type="project" value="TreeGrafter"/>
</dbReference>
<evidence type="ECO:0008006" key="5">
    <source>
        <dbReference type="Google" id="ProtNLM"/>
    </source>
</evidence>
<dbReference type="Gene3D" id="3.30.70.1990">
    <property type="match status" value="1"/>
</dbReference>
<dbReference type="EMBL" id="PVWQ01000001">
    <property type="protein sequence ID" value="RDW93050.1"/>
    <property type="molecule type" value="Genomic_DNA"/>
</dbReference>